<feature type="transmembrane region" description="Helical" evidence="1">
    <location>
        <begin position="153"/>
        <end position="173"/>
    </location>
</feature>
<feature type="transmembrane region" description="Helical" evidence="1">
    <location>
        <begin position="179"/>
        <end position="196"/>
    </location>
</feature>
<keyword evidence="1" id="KW-0812">Transmembrane</keyword>
<dbReference type="GO" id="GO:0006508">
    <property type="term" value="P:proteolysis"/>
    <property type="evidence" value="ECO:0007669"/>
    <property type="project" value="UniProtKB-KW"/>
</dbReference>
<dbReference type="InterPro" id="IPR052710">
    <property type="entry name" value="CAAX_protease"/>
</dbReference>
<gene>
    <name evidence="3" type="ORF">CUU66_02345</name>
</gene>
<evidence type="ECO:0000313" key="4">
    <source>
        <dbReference type="Proteomes" id="UP000234748"/>
    </source>
</evidence>
<keyword evidence="3" id="KW-0645">Protease</keyword>
<dbReference type="RefSeq" id="WP_101640082.1">
    <property type="nucleotide sequence ID" value="NZ_PGUY01000007.1"/>
</dbReference>
<dbReference type="PANTHER" id="PTHR36435">
    <property type="entry name" value="SLR1288 PROTEIN"/>
    <property type="match status" value="1"/>
</dbReference>
<dbReference type="AlphaFoldDB" id="A0A2N5MAP1"/>
<name>A0A2N5MAP1_9BACI</name>
<dbReference type="GO" id="GO:0080120">
    <property type="term" value="P:CAAX-box protein maturation"/>
    <property type="evidence" value="ECO:0007669"/>
    <property type="project" value="UniProtKB-ARBA"/>
</dbReference>
<dbReference type="InterPro" id="IPR003675">
    <property type="entry name" value="Rce1/LyrA-like_dom"/>
</dbReference>
<keyword evidence="1" id="KW-1133">Transmembrane helix</keyword>
<feature type="transmembrane region" description="Helical" evidence="1">
    <location>
        <begin position="46"/>
        <end position="65"/>
    </location>
</feature>
<dbReference type="Pfam" id="PF02517">
    <property type="entry name" value="Rce1-like"/>
    <property type="match status" value="1"/>
</dbReference>
<dbReference type="GO" id="GO:0008237">
    <property type="term" value="F:metallopeptidase activity"/>
    <property type="evidence" value="ECO:0007669"/>
    <property type="project" value="UniProtKB-KW"/>
</dbReference>
<dbReference type="GO" id="GO:0004175">
    <property type="term" value="F:endopeptidase activity"/>
    <property type="evidence" value="ECO:0007669"/>
    <property type="project" value="UniProtKB-ARBA"/>
</dbReference>
<feature type="transmembrane region" description="Helical" evidence="1">
    <location>
        <begin position="5"/>
        <end position="26"/>
    </location>
</feature>
<feature type="transmembrane region" description="Helical" evidence="1">
    <location>
        <begin position="201"/>
        <end position="222"/>
    </location>
</feature>
<evidence type="ECO:0000313" key="3">
    <source>
        <dbReference type="EMBL" id="PLT31438.1"/>
    </source>
</evidence>
<dbReference type="PANTHER" id="PTHR36435:SF6">
    <property type="entry name" value="ABORTIVE INFECTION PROTEIN"/>
    <property type="match status" value="1"/>
</dbReference>
<evidence type="ECO:0000256" key="1">
    <source>
        <dbReference type="SAM" id="Phobius"/>
    </source>
</evidence>
<organism evidence="3 4">
    <name type="scientific">Peribacillus deserti</name>
    <dbReference type="NCBI Taxonomy" id="673318"/>
    <lineage>
        <taxon>Bacteria</taxon>
        <taxon>Bacillati</taxon>
        <taxon>Bacillota</taxon>
        <taxon>Bacilli</taxon>
        <taxon>Bacillales</taxon>
        <taxon>Bacillaceae</taxon>
        <taxon>Peribacillus</taxon>
    </lineage>
</organism>
<dbReference type="Proteomes" id="UP000234748">
    <property type="component" value="Unassembled WGS sequence"/>
</dbReference>
<feature type="transmembrane region" description="Helical" evidence="1">
    <location>
        <begin position="77"/>
        <end position="100"/>
    </location>
</feature>
<dbReference type="EMBL" id="PGUY01000007">
    <property type="protein sequence ID" value="PLT31438.1"/>
    <property type="molecule type" value="Genomic_DNA"/>
</dbReference>
<keyword evidence="4" id="KW-1185">Reference proteome</keyword>
<reference evidence="3 4" key="1">
    <citation type="submission" date="2017-11" db="EMBL/GenBank/DDBJ databases">
        <title>Comparitive Functional Genomics of Dry Heat Resistant strains isolated from the Viking Spacecraft.</title>
        <authorList>
            <person name="Seuylemezian A."/>
            <person name="Cooper K."/>
            <person name="Vaishampayan P."/>
        </authorList>
    </citation>
    <scope>NUCLEOTIDE SEQUENCE [LARGE SCALE GENOMIC DNA]</scope>
    <source>
        <strain evidence="3 4">V1-29</strain>
    </source>
</reference>
<keyword evidence="3" id="KW-0482">Metalloprotease</keyword>
<keyword evidence="1" id="KW-0472">Membrane</keyword>
<feature type="transmembrane region" description="Helical" evidence="1">
    <location>
        <begin position="120"/>
        <end position="141"/>
    </location>
</feature>
<accession>A0A2N5MAP1</accession>
<comment type="caution">
    <text evidence="3">The sequence shown here is derived from an EMBL/GenBank/DDBJ whole genome shotgun (WGS) entry which is preliminary data.</text>
</comment>
<sequence>MKREYWLVIIVYVAMQLSGIIGVPILGLIQRNAGLPAERVSLTAGAYWIVISFIAALIIILLLLRKDMKKNMYAREAAPVTASILWAIGGVFISLFAQSIAGNIERLIGIDPGSENTKQIVQLIEAVPLVIVVSSIIGPILEEIVFRKIIFGALYKRFNFIISALISSLIFGLVHGEPAHLLLYSAMGFSFAFLYVKTKRIIVPIFAHVAMNTLVVIVQSVYKDDIEKMMNDAEKVQGFIGGIL</sequence>
<evidence type="ECO:0000259" key="2">
    <source>
        <dbReference type="Pfam" id="PF02517"/>
    </source>
</evidence>
<dbReference type="OrthoDB" id="2194912at2"/>
<proteinExistence type="predicted"/>
<protein>
    <submittedName>
        <fullName evidence="3">CPBP family intramembrane metalloprotease</fullName>
    </submittedName>
</protein>
<keyword evidence="3" id="KW-0378">Hydrolase</keyword>
<feature type="domain" description="CAAX prenyl protease 2/Lysostaphin resistance protein A-like" evidence="2">
    <location>
        <begin position="128"/>
        <end position="213"/>
    </location>
</feature>